<feature type="chain" id="PRO_5003558460" description="Outer membrane protein" evidence="1">
    <location>
        <begin position="23"/>
        <end position="447"/>
    </location>
</feature>
<evidence type="ECO:0008006" key="4">
    <source>
        <dbReference type="Google" id="ProtNLM"/>
    </source>
</evidence>
<evidence type="ECO:0000256" key="1">
    <source>
        <dbReference type="SAM" id="SignalP"/>
    </source>
</evidence>
<accession>H1YDB1</accession>
<feature type="signal peptide" evidence="1">
    <location>
        <begin position="1"/>
        <end position="22"/>
    </location>
</feature>
<reference evidence="2" key="1">
    <citation type="submission" date="2011-09" db="EMBL/GenBank/DDBJ databases">
        <title>The permanent draft genome of Mucilaginibacter paludis DSM 18603.</title>
        <authorList>
            <consortium name="US DOE Joint Genome Institute (JGI-PGF)"/>
            <person name="Lucas S."/>
            <person name="Han J."/>
            <person name="Lapidus A."/>
            <person name="Bruce D."/>
            <person name="Goodwin L."/>
            <person name="Pitluck S."/>
            <person name="Peters L."/>
            <person name="Kyrpides N."/>
            <person name="Mavromatis K."/>
            <person name="Ivanova N."/>
            <person name="Mikhailova N."/>
            <person name="Held B."/>
            <person name="Detter J.C."/>
            <person name="Tapia R."/>
            <person name="Han C."/>
            <person name="Land M."/>
            <person name="Hauser L."/>
            <person name="Markowitz V."/>
            <person name="Cheng J.-F."/>
            <person name="Hugenholtz P."/>
            <person name="Woyke T."/>
            <person name="Wu D."/>
            <person name="Tindall B."/>
            <person name="Brambilla E."/>
            <person name="Klenk H.-P."/>
            <person name="Eisen J.A."/>
        </authorList>
    </citation>
    <scope>NUCLEOTIDE SEQUENCE [LARGE SCALE GENOMIC DNA]</scope>
    <source>
        <strain evidence="2">DSM 18603</strain>
    </source>
</reference>
<evidence type="ECO:0000313" key="3">
    <source>
        <dbReference type="Proteomes" id="UP000002774"/>
    </source>
</evidence>
<dbReference type="OrthoDB" id="1491239at2"/>
<keyword evidence="1" id="KW-0732">Signal</keyword>
<organism evidence="2 3">
    <name type="scientific">Mucilaginibacter paludis DSM 18603</name>
    <dbReference type="NCBI Taxonomy" id="714943"/>
    <lineage>
        <taxon>Bacteria</taxon>
        <taxon>Pseudomonadati</taxon>
        <taxon>Bacteroidota</taxon>
        <taxon>Sphingobacteriia</taxon>
        <taxon>Sphingobacteriales</taxon>
        <taxon>Sphingobacteriaceae</taxon>
        <taxon>Mucilaginibacter</taxon>
    </lineage>
</organism>
<gene>
    <name evidence="2" type="ORF">Mucpa_3032</name>
</gene>
<dbReference type="AlphaFoldDB" id="H1YDB1"/>
<name>H1YDB1_9SPHI</name>
<dbReference type="SUPFAM" id="SSF56935">
    <property type="entry name" value="Porins"/>
    <property type="match status" value="1"/>
</dbReference>
<keyword evidence="3" id="KW-1185">Reference proteome</keyword>
<dbReference type="RefSeq" id="WP_008507453.1">
    <property type="nucleotide sequence ID" value="NZ_CM001403.1"/>
</dbReference>
<dbReference type="eggNOG" id="COG2067">
    <property type="taxonomic scope" value="Bacteria"/>
</dbReference>
<proteinExistence type="predicted"/>
<dbReference type="EMBL" id="CM001403">
    <property type="protein sequence ID" value="EHQ27137.1"/>
    <property type="molecule type" value="Genomic_DNA"/>
</dbReference>
<evidence type="ECO:0000313" key="2">
    <source>
        <dbReference type="EMBL" id="EHQ27137.1"/>
    </source>
</evidence>
<dbReference type="Proteomes" id="UP000002774">
    <property type="component" value="Chromosome"/>
</dbReference>
<protein>
    <recommendedName>
        <fullName evidence="4">Outer membrane protein</fullName>
    </recommendedName>
</protein>
<dbReference type="HOGENOM" id="CLU_047829_0_0_10"/>
<dbReference type="STRING" id="714943.Mucpa_3032"/>
<dbReference type="Gene3D" id="2.40.160.60">
    <property type="entry name" value="Outer membrane protein transport protein (OMPP1/FadL/TodX)"/>
    <property type="match status" value="1"/>
</dbReference>
<sequence>MINYIKFFLVFLFSASAISVFAQSNATTSSPYSKYGIGDIDEALLPQTRGMGGISTAVRKLGGNASAYNDINVMNPASYSSISLTTIDIGAFGSFTSLRTSTVGSQTSTNFRLSHIAFAIPVSRHSAVSFGLLPYSNLGYNYRQQSSVPLNRASSGGIDTSTVVNSIYSGEGGLSKAYIGYGFGLGENLNLGFNVAYIFGSEKQYRSTEFPELATTINSKMENSFTAGGLNFDYGLQYNIKVSETRRFTIAYSGSSSSSISANSKFIVSQYFLASDGTADIARDSLISTSTSGKIKLPLIHRFGIAYQKDGKFMIGADFKTGQWSNLSILGVNAGLQNSQSFAIGGQITPNIDAINNYLAWVDYRFGLKYDKTYINTNGTDIKQYAATFGFGLPISSERRTSIYKVNISAEVGRRGTLDNGLVRETYYNLHLGFTINDKWFQKYKFD</sequence>